<dbReference type="PANTHER" id="PTHR32071">
    <property type="entry name" value="TRANSCRIPTIONAL REGULATORY PROTEIN"/>
    <property type="match status" value="1"/>
</dbReference>
<feature type="domain" description="DNA binding HTH" evidence="1">
    <location>
        <begin position="492"/>
        <end position="531"/>
    </location>
</feature>
<dbReference type="RefSeq" id="WP_095327233.1">
    <property type="nucleotide sequence ID" value="NZ_NPCC01000036.1"/>
</dbReference>
<gene>
    <name evidence="3" type="ORF">CHH72_19160</name>
</gene>
<dbReference type="GO" id="GO:0005524">
    <property type="term" value="F:ATP binding"/>
    <property type="evidence" value="ECO:0007669"/>
    <property type="project" value="InterPro"/>
</dbReference>
<proteinExistence type="predicted"/>
<dbReference type="SUPFAM" id="SSF46689">
    <property type="entry name" value="Homeodomain-like"/>
    <property type="match status" value="1"/>
</dbReference>
<protein>
    <recommendedName>
        <fullName evidence="5">Sigma-54 factor interaction domain-containing protein</fullName>
    </recommendedName>
</protein>
<organism evidence="3 4">
    <name type="scientific">Shouchella clausii</name>
    <name type="common">Alkalihalobacillus clausii</name>
    <dbReference type="NCBI Taxonomy" id="79880"/>
    <lineage>
        <taxon>Bacteria</taxon>
        <taxon>Bacillati</taxon>
        <taxon>Bacillota</taxon>
        <taxon>Bacilli</taxon>
        <taxon>Bacillales</taxon>
        <taxon>Bacillaceae</taxon>
        <taxon>Shouchella</taxon>
    </lineage>
</organism>
<dbReference type="Pfam" id="PF02954">
    <property type="entry name" value="HTH_8"/>
    <property type="match status" value="1"/>
</dbReference>
<evidence type="ECO:0000313" key="3">
    <source>
        <dbReference type="EMBL" id="PAE87302.1"/>
    </source>
</evidence>
<evidence type="ECO:0000259" key="2">
    <source>
        <dbReference type="Pfam" id="PF06506"/>
    </source>
</evidence>
<evidence type="ECO:0000259" key="1">
    <source>
        <dbReference type="Pfam" id="PF02954"/>
    </source>
</evidence>
<comment type="caution">
    <text evidence="3">The sequence shown here is derived from an EMBL/GenBank/DDBJ whole genome shotgun (WGS) entry which is preliminary data.</text>
</comment>
<dbReference type="SUPFAM" id="SSF159800">
    <property type="entry name" value="PrpR receptor domain-like"/>
    <property type="match status" value="1"/>
</dbReference>
<evidence type="ECO:0000313" key="4">
    <source>
        <dbReference type="Proteomes" id="UP000216207"/>
    </source>
</evidence>
<dbReference type="Gene3D" id="1.10.10.60">
    <property type="entry name" value="Homeodomain-like"/>
    <property type="match status" value="1"/>
</dbReference>
<dbReference type="InterPro" id="IPR002197">
    <property type="entry name" value="HTH_Fis"/>
</dbReference>
<dbReference type="AlphaFoldDB" id="A0A268NUW9"/>
<feature type="domain" description="Signal transduction response regulator propionate catabolism activator N-terminal" evidence="2">
    <location>
        <begin position="27"/>
        <end position="186"/>
    </location>
</feature>
<dbReference type="EMBL" id="NPCC01000036">
    <property type="protein sequence ID" value="PAE87302.1"/>
    <property type="molecule type" value="Genomic_DNA"/>
</dbReference>
<dbReference type="Gene3D" id="3.40.50.2300">
    <property type="match status" value="1"/>
</dbReference>
<sequence>MRKIHVTIIAPYEGLAETFKRIQNEFEHLDMTIHIADLQQSLPLLTTEVQAQTDIFISRGGTAKVIRTRTEKPVVEVPISGFDILRMILLIQAEREQTEIIAFENISLSFTKVTELIETDIPITAVMKEEEVEPAIIAAKAAGRKMIVGDAITTSLANKHGLEGILITSGEESVRTALEQADLLGRKMNDSKQQHQYFRSAFFQSDQFQLLADGTGHVFAISDKLQENETLLKAATSQLHSLIQNKTHAFFTEAGGNNVCFAVKNIGTEKAPTWLLTATALHQSLPKGATVFEVPHLSVPLVLGANDSLSRDYEAATGKHSVVLIGKNGSGEQALAKGLLPKLAITCRAKDLLNVPDFEANGLSLFITHAEELSTTQWRQLEGTVLKTAPYVVHSEKPLSFLNDMPTVWIPPLCERKSEWPGFIRRLIAEANQLYGKQIIGYRGSIHPAIMGNLNWLKEFIFAKVVATSQPYIDFSDSWSEKGFARIDLEQTLEEMEKTLIKHVLEEEGYNQSKTAERLQINRTTLWRKLK</sequence>
<dbReference type="GO" id="GO:0043565">
    <property type="term" value="F:sequence-specific DNA binding"/>
    <property type="evidence" value="ECO:0007669"/>
    <property type="project" value="InterPro"/>
</dbReference>
<dbReference type="GO" id="GO:0000156">
    <property type="term" value="F:phosphorelay response regulator activity"/>
    <property type="evidence" value="ECO:0007669"/>
    <property type="project" value="InterPro"/>
</dbReference>
<dbReference type="Gene3D" id="3.40.50.10660">
    <property type="entry name" value="PrpR receptor domain-like"/>
    <property type="match status" value="1"/>
</dbReference>
<dbReference type="InterPro" id="IPR009057">
    <property type="entry name" value="Homeodomain-like_sf"/>
</dbReference>
<reference evidence="3 4" key="1">
    <citation type="submission" date="2017-07" db="EMBL/GenBank/DDBJ databases">
        <title>Isolation and whole genome analysis of endospore-forming bacteria from heroin.</title>
        <authorList>
            <person name="Kalinowski J."/>
            <person name="Ahrens B."/>
            <person name="Al-Dilaimi A."/>
            <person name="Winkler A."/>
            <person name="Wibberg D."/>
            <person name="Schleenbecker U."/>
            <person name="Ruckert C."/>
            <person name="Wolfel R."/>
            <person name="Grass G."/>
        </authorList>
    </citation>
    <scope>NUCLEOTIDE SEQUENCE [LARGE SCALE GENOMIC DNA]</scope>
    <source>
        <strain evidence="3 4">7539</strain>
    </source>
</reference>
<dbReference type="Pfam" id="PF06506">
    <property type="entry name" value="PrpR_N"/>
    <property type="match status" value="1"/>
</dbReference>
<evidence type="ECO:0008006" key="5">
    <source>
        <dbReference type="Google" id="ProtNLM"/>
    </source>
</evidence>
<dbReference type="Proteomes" id="UP000216207">
    <property type="component" value="Unassembled WGS sequence"/>
</dbReference>
<dbReference type="PRINTS" id="PR01590">
    <property type="entry name" value="HTHFIS"/>
</dbReference>
<accession>A0A268NUW9</accession>
<dbReference type="InterPro" id="IPR010524">
    <property type="entry name" value="Sig_transdc_resp-reg_PrpR_N"/>
</dbReference>
<name>A0A268NUW9_SHOCL</name>